<dbReference type="AlphaFoldDB" id="A0AAD6SQ18"/>
<organism evidence="7 8">
    <name type="scientific">Mycena alexandri</name>
    <dbReference type="NCBI Taxonomy" id="1745969"/>
    <lineage>
        <taxon>Eukaryota</taxon>
        <taxon>Fungi</taxon>
        <taxon>Dikarya</taxon>
        <taxon>Basidiomycota</taxon>
        <taxon>Agaricomycotina</taxon>
        <taxon>Agaricomycetes</taxon>
        <taxon>Agaricomycetidae</taxon>
        <taxon>Agaricales</taxon>
        <taxon>Marasmiineae</taxon>
        <taxon>Mycenaceae</taxon>
        <taxon>Mycena</taxon>
    </lineage>
</organism>
<reference evidence="7" key="1">
    <citation type="submission" date="2023-03" db="EMBL/GenBank/DDBJ databases">
        <title>Massive genome expansion in bonnet fungi (Mycena s.s.) driven by repeated elements and novel gene families across ecological guilds.</title>
        <authorList>
            <consortium name="Lawrence Berkeley National Laboratory"/>
            <person name="Harder C.B."/>
            <person name="Miyauchi S."/>
            <person name="Viragh M."/>
            <person name="Kuo A."/>
            <person name="Thoen E."/>
            <person name="Andreopoulos B."/>
            <person name="Lu D."/>
            <person name="Skrede I."/>
            <person name="Drula E."/>
            <person name="Henrissat B."/>
            <person name="Morin E."/>
            <person name="Kohler A."/>
            <person name="Barry K."/>
            <person name="LaButti K."/>
            <person name="Morin E."/>
            <person name="Salamov A."/>
            <person name="Lipzen A."/>
            <person name="Mereny Z."/>
            <person name="Hegedus B."/>
            <person name="Baldrian P."/>
            <person name="Stursova M."/>
            <person name="Weitz H."/>
            <person name="Taylor A."/>
            <person name="Grigoriev I.V."/>
            <person name="Nagy L.G."/>
            <person name="Martin F."/>
            <person name="Kauserud H."/>
        </authorList>
    </citation>
    <scope>NUCLEOTIDE SEQUENCE</scope>
    <source>
        <strain evidence="7">CBHHK200</strain>
    </source>
</reference>
<evidence type="ECO:0000256" key="1">
    <source>
        <dbReference type="ARBA" id="ARBA00004141"/>
    </source>
</evidence>
<keyword evidence="3 5" id="KW-1133">Transmembrane helix</keyword>
<dbReference type="PANTHER" id="PTHR23502:SF64">
    <property type="entry name" value="TRANSPORTER, PUTATIVE (AFU_ORTHOLOGUE AFUA_3G11760)-RELATED"/>
    <property type="match status" value="1"/>
</dbReference>
<dbReference type="SUPFAM" id="SSF103473">
    <property type="entry name" value="MFS general substrate transporter"/>
    <property type="match status" value="1"/>
</dbReference>
<accession>A0AAD6SQ18</accession>
<feature type="transmembrane region" description="Helical" evidence="5">
    <location>
        <begin position="405"/>
        <end position="422"/>
    </location>
</feature>
<dbReference type="InterPro" id="IPR011701">
    <property type="entry name" value="MFS"/>
</dbReference>
<feature type="transmembrane region" description="Helical" evidence="5">
    <location>
        <begin position="36"/>
        <end position="56"/>
    </location>
</feature>
<dbReference type="Pfam" id="PF07690">
    <property type="entry name" value="MFS_1"/>
    <property type="match status" value="1"/>
</dbReference>
<keyword evidence="8" id="KW-1185">Reference proteome</keyword>
<keyword evidence="4 5" id="KW-0472">Membrane</keyword>
<evidence type="ECO:0000313" key="8">
    <source>
        <dbReference type="Proteomes" id="UP001218188"/>
    </source>
</evidence>
<evidence type="ECO:0000259" key="6">
    <source>
        <dbReference type="PROSITE" id="PS50850"/>
    </source>
</evidence>
<dbReference type="InterPro" id="IPR036259">
    <property type="entry name" value="MFS_trans_sf"/>
</dbReference>
<dbReference type="PANTHER" id="PTHR23502">
    <property type="entry name" value="MAJOR FACILITATOR SUPERFAMILY"/>
    <property type="match status" value="1"/>
</dbReference>
<feature type="transmembrane region" description="Helical" evidence="5">
    <location>
        <begin position="191"/>
        <end position="211"/>
    </location>
</feature>
<evidence type="ECO:0000256" key="4">
    <source>
        <dbReference type="ARBA" id="ARBA00023136"/>
    </source>
</evidence>
<dbReference type="Gene3D" id="1.20.1250.20">
    <property type="entry name" value="MFS general substrate transporter like domains"/>
    <property type="match status" value="1"/>
</dbReference>
<feature type="transmembrane region" description="Helical" evidence="5">
    <location>
        <begin position="133"/>
        <end position="155"/>
    </location>
</feature>
<feature type="transmembrane region" description="Helical" evidence="5">
    <location>
        <begin position="68"/>
        <end position="91"/>
    </location>
</feature>
<feature type="transmembrane region" description="Helical" evidence="5">
    <location>
        <begin position="162"/>
        <end position="185"/>
    </location>
</feature>
<evidence type="ECO:0000313" key="7">
    <source>
        <dbReference type="EMBL" id="KAJ7030400.1"/>
    </source>
</evidence>
<sequence length="467" mass="49857">MADETEIPLLSPDSPTELVSRQNEIYDRFSNGSKNAIVALVSWCGLLPLFVSGSFIPCIPQVAESFNTTGQVVSLAVSISFVATSVGGLIGASYSTFYGRRPMYMIGLPLLCFASFALGFARSIPELMFFRFFQALGAAPGLSVGAGVIADIYALEERGMGMGIFFGACLLGPALSPLAGGLAAHYSSWRAMQHILGLSAAVGFVFILLLLPETSHPGTRGVEKLIRESNGTKRYAFVNPLKSLSLLRSPNLLAVTIAAWMNLLAEYVLLVPLAYTIGVRFNVTNEALLGAIFLPCGVGNIVGAPLAGRLSDQMVVKWKKRRGGRWVPEDRLRASLIGASTLVPLSVLLSGLTMTYLDGPLGIALTLCLLFCNGLGVDMVLNPIGTYSVDIFLNRSAEGIAGNKGLRSILISIGIAGIMPAINNLGIVVTHTLAAFLAWTGFGILLFTIRYGKEMRDFIDMDYTPIA</sequence>
<feature type="transmembrane region" description="Helical" evidence="5">
    <location>
        <begin position="103"/>
        <end position="121"/>
    </location>
</feature>
<dbReference type="Proteomes" id="UP001218188">
    <property type="component" value="Unassembled WGS sequence"/>
</dbReference>
<feature type="transmembrane region" description="Helical" evidence="5">
    <location>
        <begin position="287"/>
        <end position="311"/>
    </location>
</feature>
<feature type="transmembrane region" description="Helical" evidence="5">
    <location>
        <begin position="252"/>
        <end position="275"/>
    </location>
</feature>
<evidence type="ECO:0000256" key="3">
    <source>
        <dbReference type="ARBA" id="ARBA00022989"/>
    </source>
</evidence>
<protein>
    <submittedName>
        <fullName evidence="7">MFS general substrate transporter</fullName>
    </submittedName>
</protein>
<name>A0AAD6SQ18_9AGAR</name>
<dbReference type="GO" id="GO:0005886">
    <property type="term" value="C:plasma membrane"/>
    <property type="evidence" value="ECO:0007669"/>
    <property type="project" value="TreeGrafter"/>
</dbReference>
<comment type="subcellular location">
    <subcellularLocation>
        <location evidence="1">Membrane</location>
        <topology evidence="1">Multi-pass membrane protein</topology>
    </subcellularLocation>
</comment>
<proteinExistence type="predicted"/>
<dbReference type="EMBL" id="JARJCM010000091">
    <property type="protein sequence ID" value="KAJ7030400.1"/>
    <property type="molecule type" value="Genomic_DNA"/>
</dbReference>
<gene>
    <name evidence="7" type="ORF">C8F04DRAFT_732365</name>
</gene>
<evidence type="ECO:0000256" key="5">
    <source>
        <dbReference type="SAM" id="Phobius"/>
    </source>
</evidence>
<dbReference type="GO" id="GO:0022857">
    <property type="term" value="F:transmembrane transporter activity"/>
    <property type="evidence" value="ECO:0007669"/>
    <property type="project" value="InterPro"/>
</dbReference>
<comment type="caution">
    <text evidence="7">The sequence shown here is derived from an EMBL/GenBank/DDBJ whole genome shotgun (WGS) entry which is preliminary data.</text>
</comment>
<dbReference type="PROSITE" id="PS50850">
    <property type="entry name" value="MFS"/>
    <property type="match status" value="1"/>
</dbReference>
<feature type="transmembrane region" description="Helical" evidence="5">
    <location>
        <begin position="363"/>
        <end position="384"/>
    </location>
</feature>
<evidence type="ECO:0000256" key="2">
    <source>
        <dbReference type="ARBA" id="ARBA00022692"/>
    </source>
</evidence>
<feature type="domain" description="Major facilitator superfamily (MFS) profile" evidence="6">
    <location>
        <begin position="37"/>
        <end position="453"/>
    </location>
</feature>
<feature type="transmembrane region" description="Helical" evidence="5">
    <location>
        <begin position="428"/>
        <end position="449"/>
    </location>
</feature>
<keyword evidence="2 5" id="KW-0812">Transmembrane</keyword>
<dbReference type="InterPro" id="IPR020846">
    <property type="entry name" value="MFS_dom"/>
</dbReference>